<dbReference type="PROSITE" id="PS51257">
    <property type="entry name" value="PROKAR_LIPOPROTEIN"/>
    <property type="match status" value="1"/>
</dbReference>
<comment type="similarity">
    <text evidence="1">Belongs to the SCO1/2 family.</text>
</comment>
<evidence type="ECO:0000256" key="3">
    <source>
        <dbReference type="PIRSR" id="PIRSR603782-1"/>
    </source>
</evidence>
<dbReference type="InterPro" id="IPR036249">
    <property type="entry name" value="Thioredoxin-like_sf"/>
</dbReference>
<dbReference type="SUPFAM" id="SSF52833">
    <property type="entry name" value="Thioredoxin-like"/>
    <property type="match status" value="1"/>
</dbReference>
<feature type="binding site" evidence="3">
    <location>
        <position position="77"/>
    </location>
    <ligand>
        <name>Cu cation</name>
        <dbReference type="ChEBI" id="CHEBI:23378"/>
    </ligand>
</feature>
<dbReference type="EMBL" id="PZJJ01000022">
    <property type="protein sequence ID" value="PTL38225.1"/>
    <property type="molecule type" value="Genomic_DNA"/>
</dbReference>
<evidence type="ECO:0000256" key="1">
    <source>
        <dbReference type="ARBA" id="ARBA00010996"/>
    </source>
</evidence>
<feature type="disulfide bond" description="Redox-active" evidence="4">
    <location>
        <begin position="77"/>
        <end position="81"/>
    </location>
</feature>
<evidence type="ECO:0000256" key="4">
    <source>
        <dbReference type="PIRSR" id="PIRSR603782-2"/>
    </source>
</evidence>
<dbReference type="CDD" id="cd02968">
    <property type="entry name" value="SCO"/>
    <property type="match status" value="1"/>
</dbReference>
<keyword evidence="3" id="KW-0479">Metal-binding</keyword>
<evidence type="ECO:0000259" key="5">
    <source>
        <dbReference type="PROSITE" id="PS51352"/>
    </source>
</evidence>
<dbReference type="PROSITE" id="PS51352">
    <property type="entry name" value="THIOREDOXIN_2"/>
    <property type="match status" value="1"/>
</dbReference>
<dbReference type="AlphaFoldDB" id="A0A2T4U4E1"/>
<name>A0A2T4U4E1_9BACI</name>
<protein>
    <submittedName>
        <fullName evidence="6">SCO family protein</fullName>
    </submittedName>
</protein>
<comment type="caution">
    <text evidence="6">The sequence shown here is derived from an EMBL/GenBank/DDBJ whole genome shotgun (WGS) entry which is preliminary data.</text>
</comment>
<dbReference type="Proteomes" id="UP000240509">
    <property type="component" value="Unassembled WGS sequence"/>
</dbReference>
<reference evidence="6 7" key="1">
    <citation type="submission" date="2018-03" db="EMBL/GenBank/DDBJ databases">
        <title>Alkalicoccus saliphilus sp. nov., isolated from a mineral pool.</title>
        <authorList>
            <person name="Zhao B."/>
        </authorList>
    </citation>
    <scope>NUCLEOTIDE SEQUENCE [LARGE SCALE GENOMIC DNA]</scope>
    <source>
        <strain evidence="6 7">6AG</strain>
    </source>
</reference>
<evidence type="ECO:0000313" key="7">
    <source>
        <dbReference type="Proteomes" id="UP000240509"/>
    </source>
</evidence>
<evidence type="ECO:0000256" key="2">
    <source>
        <dbReference type="ARBA" id="ARBA00023008"/>
    </source>
</evidence>
<dbReference type="PANTHER" id="PTHR12151">
    <property type="entry name" value="ELECTRON TRANSPORT PROTIN SCO1/SENC FAMILY MEMBER"/>
    <property type="match status" value="1"/>
</dbReference>
<keyword evidence="7" id="KW-1185">Reference proteome</keyword>
<keyword evidence="2 3" id="KW-0186">Copper</keyword>
<dbReference type="PANTHER" id="PTHR12151:SF25">
    <property type="entry name" value="LINALOOL DEHYDRATASE_ISOMERASE DOMAIN-CONTAINING PROTEIN"/>
    <property type="match status" value="1"/>
</dbReference>
<feature type="domain" description="Thioredoxin" evidence="5">
    <location>
        <begin position="27"/>
        <end position="207"/>
    </location>
</feature>
<keyword evidence="4" id="KW-1015">Disulfide bond</keyword>
<organism evidence="6 7">
    <name type="scientific">Alkalicoccus saliphilus</name>
    <dbReference type="NCBI Taxonomy" id="200989"/>
    <lineage>
        <taxon>Bacteria</taxon>
        <taxon>Bacillati</taxon>
        <taxon>Bacillota</taxon>
        <taxon>Bacilli</taxon>
        <taxon>Bacillales</taxon>
        <taxon>Bacillaceae</taxon>
        <taxon>Alkalicoccus</taxon>
    </lineage>
</organism>
<dbReference type="Pfam" id="PF02630">
    <property type="entry name" value="SCO1-SenC"/>
    <property type="match status" value="1"/>
</dbReference>
<dbReference type="InterPro" id="IPR013766">
    <property type="entry name" value="Thioredoxin_domain"/>
</dbReference>
<gene>
    <name evidence="6" type="ORF">C6Y45_12540</name>
</gene>
<feature type="binding site" evidence="3">
    <location>
        <position position="81"/>
    </location>
    <ligand>
        <name>Cu cation</name>
        <dbReference type="ChEBI" id="CHEBI:23378"/>
    </ligand>
</feature>
<accession>A0A2T4U4E1</accession>
<dbReference type="InterPro" id="IPR003782">
    <property type="entry name" value="SCO1/SenC"/>
</dbReference>
<dbReference type="Gene3D" id="3.40.30.10">
    <property type="entry name" value="Glutaredoxin"/>
    <property type="match status" value="1"/>
</dbReference>
<sequence length="207" mass="23643">MKKSAGFFGVFLLLSGCSFLYEDASESAQGESIIDTTATEDPWVTGDFEAVNQHEEEVTSDMLEGEWWITKTIFTRCPTVCNVMSPNMAELQQEMEEEDVEDVRIVSFTVDPEFDTPERLESYGESYGADFDNWDFLTGYDEEEIQSYALDSFKAQIQEVPEQDDIMHPTRFYLVAPDGVVHRMYAGEDNFDAEATVEDMKQVISEY</sequence>
<dbReference type="GO" id="GO:0046872">
    <property type="term" value="F:metal ion binding"/>
    <property type="evidence" value="ECO:0007669"/>
    <property type="project" value="UniProtKB-KW"/>
</dbReference>
<dbReference type="RefSeq" id="WP_107585573.1">
    <property type="nucleotide sequence ID" value="NZ_PZJJ01000022.1"/>
</dbReference>
<evidence type="ECO:0000313" key="6">
    <source>
        <dbReference type="EMBL" id="PTL38225.1"/>
    </source>
</evidence>
<dbReference type="OrthoDB" id="9811998at2"/>
<feature type="binding site" evidence="3">
    <location>
        <position position="168"/>
    </location>
    <ligand>
        <name>Cu cation</name>
        <dbReference type="ChEBI" id="CHEBI:23378"/>
    </ligand>
</feature>
<proteinExistence type="inferred from homology"/>